<evidence type="ECO:0000256" key="1">
    <source>
        <dbReference type="SAM" id="Coils"/>
    </source>
</evidence>
<sequence length="142" mass="15790">MVVTTSKVVEVTSQVVEPCKDNTKSSGLEDLTCMQGANTTLEAVRSHKKKAGRNDTLKDRVARIEDFLGAPVMDDVVNLSVQVEQLRVELVGLRETFNQHSREMEERTETSVLDMIALLDSIKARLDALDGEMVLVKRTTTN</sequence>
<dbReference type="AlphaFoldDB" id="A0AAW1XQT2"/>
<reference evidence="2 3" key="1">
    <citation type="journal article" date="2023" name="G3 (Bethesda)">
        <title>A chromosome-length genome assembly and annotation of blackberry (Rubus argutus, cv. 'Hillquist').</title>
        <authorList>
            <person name="Bruna T."/>
            <person name="Aryal R."/>
            <person name="Dudchenko O."/>
            <person name="Sargent D.J."/>
            <person name="Mead D."/>
            <person name="Buti M."/>
            <person name="Cavallini A."/>
            <person name="Hytonen T."/>
            <person name="Andres J."/>
            <person name="Pham M."/>
            <person name="Weisz D."/>
            <person name="Mascagni F."/>
            <person name="Usai G."/>
            <person name="Natali L."/>
            <person name="Bassil N."/>
            <person name="Fernandez G.E."/>
            <person name="Lomsadze A."/>
            <person name="Armour M."/>
            <person name="Olukolu B."/>
            <person name="Poorten T."/>
            <person name="Britton C."/>
            <person name="Davik J."/>
            <person name="Ashrafi H."/>
            <person name="Aiden E.L."/>
            <person name="Borodovsky M."/>
            <person name="Worthington M."/>
        </authorList>
    </citation>
    <scope>NUCLEOTIDE SEQUENCE [LARGE SCALE GENOMIC DNA]</scope>
    <source>
        <strain evidence="2">PI 553951</strain>
    </source>
</reference>
<name>A0AAW1XQT2_RUBAR</name>
<feature type="coiled-coil region" evidence="1">
    <location>
        <begin position="76"/>
        <end position="103"/>
    </location>
</feature>
<dbReference type="EMBL" id="JBEDUW010000003">
    <property type="protein sequence ID" value="KAK9938696.1"/>
    <property type="molecule type" value="Genomic_DNA"/>
</dbReference>
<keyword evidence="1" id="KW-0175">Coiled coil</keyword>
<dbReference type="Proteomes" id="UP001457282">
    <property type="component" value="Unassembled WGS sequence"/>
</dbReference>
<protein>
    <submittedName>
        <fullName evidence="2">Uncharacterized protein</fullName>
    </submittedName>
</protein>
<proteinExistence type="predicted"/>
<organism evidence="2 3">
    <name type="scientific">Rubus argutus</name>
    <name type="common">Southern blackberry</name>
    <dbReference type="NCBI Taxonomy" id="59490"/>
    <lineage>
        <taxon>Eukaryota</taxon>
        <taxon>Viridiplantae</taxon>
        <taxon>Streptophyta</taxon>
        <taxon>Embryophyta</taxon>
        <taxon>Tracheophyta</taxon>
        <taxon>Spermatophyta</taxon>
        <taxon>Magnoliopsida</taxon>
        <taxon>eudicotyledons</taxon>
        <taxon>Gunneridae</taxon>
        <taxon>Pentapetalae</taxon>
        <taxon>rosids</taxon>
        <taxon>fabids</taxon>
        <taxon>Rosales</taxon>
        <taxon>Rosaceae</taxon>
        <taxon>Rosoideae</taxon>
        <taxon>Rosoideae incertae sedis</taxon>
        <taxon>Rubus</taxon>
    </lineage>
</organism>
<gene>
    <name evidence="2" type="ORF">M0R45_015419</name>
</gene>
<comment type="caution">
    <text evidence="2">The sequence shown here is derived from an EMBL/GenBank/DDBJ whole genome shotgun (WGS) entry which is preliminary data.</text>
</comment>
<accession>A0AAW1XQT2</accession>
<keyword evidence="3" id="KW-1185">Reference proteome</keyword>
<evidence type="ECO:0000313" key="2">
    <source>
        <dbReference type="EMBL" id="KAK9938696.1"/>
    </source>
</evidence>
<evidence type="ECO:0000313" key="3">
    <source>
        <dbReference type="Proteomes" id="UP001457282"/>
    </source>
</evidence>